<dbReference type="Proteomes" id="UP000295008">
    <property type="component" value="Unassembled WGS sequence"/>
</dbReference>
<dbReference type="AlphaFoldDB" id="A0A4R1SBQ2"/>
<proteinExistence type="predicted"/>
<evidence type="ECO:0000256" key="2">
    <source>
        <dbReference type="ARBA" id="ARBA00023239"/>
    </source>
</evidence>
<dbReference type="GO" id="GO:0046872">
    <property type="term" value="F:metal ion binding"/>
    <property type="evidence" value="ECO:0007669"/>
    <property type="project" value="UniProtKB-KW"/>
</dbReference>
<keyword evidence="2" id="KW-0456">Lyase</keyword>
<organism evidence="4 5">
    <name type="scientific">Hydrogenispora ethanolica</name>
    <dbReference type="NCBI Taxonomy" id="1082276"/>
    <lineage>
        <taxon>Bacteria</taxon>
        <taxon>Bacillati</taxon>
        <taxon>Bacillota</taxon>
        <taxon>Hydrogenispora</taxon>
    </lineage>
</organism>
<dbReference type="Pfam" id="PF02746">
    <property type="entry name" value="MR_MLE_N"/>
    <property type="match status" value="1"/>
</dbReference>
<dbReference type="PANTHER" id="PTHR48080:SF2">
    <property type="entry name" value="D-GALACTONATE DEHYDRATASE"/>
    <property type="match status" value="1"/>
</dbReference>
<dbReference type="Pfam" id="PF13378">
    <property type="entry name" value="MR_MLE_C"/>
    <property type="match status" value="1"/>
</dbReference>
<keyword evidence="1" id="KW-0479">Metal-binding</keyword>
<dbReference type="EMBL" id="SLUN01000001">
    <property type="protein sequence ID" value="TCL76986.1"/>
    <property type="molecule type" value="Genomic_DNA"/>
</dbReference>
<dbReference type="PROSITE" id="PS00908">
    <property type="entry name" value="MR_MLE_1"/>
    <property type="match status" value="1"/>
</dbReference>
<accession>A0A4R1SBQ2</accession>
<dbReference type="GO" id="GO:0009063">
    <property type="term" value="P:amino acid catabolic process"/>
    <property type="evidence" value="ECO:0007669"/>
    <property type="project" value="InterPro"/>
</dbReference>
<evidence type="ECO:0000313" key="4">
    <source>
        <dbReference type="EMBL" id="TCL76986.1"/>
    </source>
</evidence>
<dbReference type="SFLD" id="SFLDG00179">
    <property type="entry name" value="mandelate_racemase"/>
    <property type="match status" value="1"/>
</dbReference>
<dbReference type="CDD" id="cd03316">
    <property type="entry name" value="MR_like"/>
    <property type="match status" value="1"/>
</dbReference>
<dbReference type="InterPro" id="IPR029017">
    <property type="entry name" value="Enolase-like_N"/>
</dbReference>
<dbReference type="InterPro" id="IPR036849">
    <property type="entry name" value="Enolase-like_C_sf"/>
</dbReference>
<dbReference type="SFLD" id="SFLDS00001">
    <property type="entry name" value="Enolase"/>
    <property type="match status" value="1"/>
</dbReference>
<name>A0A4R1SBQ2_HYDET</name>
<feature type="domain" description="Mandelate racemase/muconate lactonizing enzyme C-terminal" evidence="3">
    <location>
        <begin position="132"/>
        <end position="238"/>
    </location>
</feature>
<dbReference type="InterPro" id="IPR029065">
    <property type="entry name" value="Enolase_C-like"/>
</dbReference>
<dbReference type="RefSeq" id="WP_165907705.1">
    <property type="nucleotide sequence ID" value="NZ_SLUN01000001.1"/>
</dbReference>
<dbReference type="SUPFAM" id="SSF54826">
    <property type="entry name" value="Enolase N-terminal domain-like"/>
    <property type="match status" value="1"/>
</dbReference>
<sequence length="370" mass="41348">MKITKIETYLYFSSWRNLTLVKVDTDEGISGVGEATCRNKELAIREAIQEHIGPRLIGTSPFDVEALFHNFFTRDPWRNGAVFNSAISGIEIALWDIIGKKLGAPVYHLMGGKMRDRIRLYANDWFKGCRTSEEFAAKAVTTVRDYGFTALKWDPLKVSAATDERERVEAGLDCVAAVRQAVGSEVDLLIELHGMLSYDGALAFVREVEDLKPLLVEEPMHPDNGDGYRKLALRANVPLAAGERSFTRWGYQSIFQAGNLSVIQPDISHMGGIHETKKVASQAETLYLKVAPHNSNGPVASMANVMLDATLPNFLIQEFMFENLELSRTLLSESFHYEDGYILLQDKPGLGITVNFDELAKGEYKNVFSF</sequence>
<evidence type="ECO:0000259" key="3">
    <source>
        <dbReference type="SMART" id="SM00922"/>
    </source>
</evidence>
<reference evidence="4 5" key="1">
    <citation type="submission" date="2019-03" db="EMBL/GenBank/DDBJ databases">
        <title>Genomic Encyclopedia of Type Strains, Phase IV (KMG-IV): sequencing the most valuable type-strain genomes for metagenomic binning, comparative biology and taxonomic classification.</title>
        <authorList>
            <person name="Goeker M."/>
        </authorList>
    </citation>
    <scope>NUCLEOTIDE SEQUENCE [LARGE SCALE GENOMIC DNA]</scope>
    <source>
        <strain evidence="4 5">LX-B</strain>
    </source>
</reference>
<dbReference type="InterPro" id="IPR018110">
    <property type="entry name" value="Mandel_Rmase/mucon_lact_enz_CS"/>
</dbReference>
<dbReference type="InterPro" id="IPR013341">
    <property type="entry name" value="Mandelate_racemase_N_dom"/>
</dbReference>
<dbReference type="SUPFAM" id="SSF51604">
    <property type="entry name" value="Enolase C-terminal domain-like"/>
    <property type="match status" value="1"/>
</dbReference>
<comment type="caution">
    <text evidence="4">The sequence shown here is derived from an EMBL/GenBank/DDBJ whole genome shotgun (WGS) entry which is preliminary data.</text>
</comment>
<evidence type="ECO:0000313" key="5">
    <source>
        <dbReference type="Proteomes" id="UP000295008"/>
    </source>
</evidence>
<gene>
    <name evidence="4" type="ORF">EDC14_1001271</name>
</gene>
<dbReference type="InterPro" id="IPR013342">
    <property type="entry name" value="Mandelate_racemase_C"/>
</dbReference>
<dbReference type="SMART" id="SM00922">
    <property type="entry name" value="MR_MLE"/>
    <property type="match status" value="1"/>
</dbReference>
<evidence type="ECO:0000256" key="1">
    <source>
        <dbReference type="ARBA" id="ARBA00022723"/>
    </source>
</evidence>
<dbReference type="GO" id="GO:0016829">
    <property type="term" value="F:lyase activity"/>
    <property type="evidence" value="ECO:0007669"/>
    <property type="project" value="UniProtKB-KW"/>
</dbReference>
<dbReference type="InterPro" id="IPR034593">
    <property type="entry name" value="DgoD-like"/>
</dbReference>
<dbReference type="Gene3D" id="3.30.390.10">
    <property type="entry name" value="Enolase-like, N-terminal domain"/>
    <property type="match status" value="1"/>
</dbReference>
<protein>
    <submittedName>
        <fullName evidence="4">Galactonate dehydratase</fullName>
    </submittedName>
</protein>
<dbReference type="PANTHER" id="PTHR48080">
    <property type="entry name" value="D-GALACTONATE DEHYDRATASE-RELATED"/>
    <property type="match status" value="1"/>
</dbReference>
<keyword evidence="5" id="KW-1185">Reference proteome</keyword>
<dbReference type="Gene3D" id="3.20.20.120">
    <property type="entry name" value="Enolase-like C-terminal domain"/>
    <property type="match status" value="1"/>
</dbReference>